<protein>
    <submittedName>
        <fullName evidence="2">Uncharacterized protein</fullName>
    </submittedName>
</protein>
<comment type="caution">
    <text evidence="2">The sequence shown here is derived from an EMBL/GenBank/DDBJ whole genome shotgun (WGS) entry which is preliminary data.</text>
</comment>
<sequence>MSYYQHLPLLYSAAKDGRAEIVTDGRTFSTPFLYALIKHEFESEKISLAQLKEQASNLEPYAELLMTDASLFKDIMRMRPFTAAARDHQLLDRLTDSQALEAFRMNMNAYPIENDDLLAFTKAAIKTAKYATADMFITSLKEKGVEPKQQLGDVSLEIVSGAIKADSMSESRQQQLLDVMAQVTWQFDAEIRGVPLTQHFEKLKAFDVVSVCQNEMSTQIAERAGLNDESANDNLGQRANVRGAL</sequence>
<organism evidence="2 3">
    <name type="scientific">Idiomarina abyssalis</name>
    <dbReference type="NCBI Taxonomy" id="86102"/>
    <lineage>
        <taxon>Bacteria</taxon>
        <taxon>Pseudomonadati</taxon>
        <taxon>Pseudomonadota</taxon>
        <taxon>Gammaproteobacteria</taxon>
        <taxon>Alteromonadales</taxon>
        <taxon>Idiomarinaceae</taxon>
        <taxon>Idiomarina</taxon>
    </lineage>
</organism>
<evidence type="ECO:0000313" key="4">
    <source>
        <dbReference type="Proteomes" id="UP000655994"/>
    </source>
</evidence>
<evidence type="ECO:0000313" key="2">
    <source>
        <dbReference type="EMBL" id="MBJ7316781.1"/>
    </source>
</evidence>
<dbReference type="Proteomes" id="UP000655994">
    <property type="component" value="Unassembled WGS sequence"/>
</dbReference>
<evidence type="ECO:0000313" key="1">
    <source>
        <dbReference type="EMBL" id="MBJ7265545.1"/>
    </source>
</evidence>
<reference evidence="2 4" key="1">
    <citation type="submission" date="2020-09" db="EMBL/GenBank/DDBJ databases">
        <title>Draft Genomes of Bacterial Isolates from North Pond Shallow Sediments.</title>
        <authorList>
            <person name="Kiel Reese B."/>
            <person name="Mullis M."/>
            <person name="Weisend R.E."/>
        </authorList>
    </citation>
    <scope>NUCLEOTIDE SEQUENCE</scope>
    <source>
        <strain evidence="2">KJE-2</strain>
        <strain evidence="1 4">KJE-3</strain>
    </source>
</reference>
<evidence type="ECO:0000313" key="3">
    <source>
        <dbReference type="Proteomes" id="UP000621390"/>
    </source>
</evidence>
<dbReference type="RefSeq" id="WP_199493413.1">
    <property type="nucleotide sequence ID" value="NZ_JAEMOP010000009.1"/>
</dbReference>
<dbReference type="EMBL" id="JAEMOS010000002">
    <property type="protein sequence ID" value="MBJ7265545.1"/>
    <property type="molecule type" value="Genomic_DNA"/>
</dbReference>
<dbReference type="AlphaFoldDB" id="A0A8I1GE62"/>
<keyword evidence="4" id="KW-1185">Reference proteome</keyword>
<proteinExistence type="predicted"/>
<dbReference type="EMBL" id="JAEMOP010000009">
    <property type="protein sequence ID" value="MBJ7316781.1"/>
    <property type="molecule type" value="Genomic_DNA"/>
</dbReference>
<accession>A0A8I1GE62</accession>
<gene>
    <name evidence="1" type="ORF">JHC10_01170</name>
    <name evidence="2" type="ORF">JHC11_12370</name>
</gene>
<dbReference type="Proteomes" id="UP000621390">
    <property type="component" value="Unassembled WGS sequence"/>
</dbReference>
<name>A0A8I1GE62_9GAMM</name>